<keyword evidence="3" id="KW-1185">Reference proteome</keyword>
<evidence type="ECO:0000313" key="3">
    <source>
        <dbReference type="Proteomes" id="UP000034680"/>
    </source>
</evidence>
<evidence type="ECO:0000313" key="2">
    <source>
        <dbReference type="EMBL" id="KKY37436.1"/>
    </source>
</evidence>
<dbReference type="PROSITE" id="PS50097">
    <property type="entry name" value="BTB"/>
    <property type="match status" value="1"/>
</dbReference>
<sequence>MSSSDNAHFGDQMVTFIVGHGKKRLAMHKDALIAMANYLFCVLFISEAPGTDSADLDHADLPMEREETLRAFLKWIYPAYVGLTVSSLPLEEDDQFRLYAFAVKYHVDSLADAIVSAIYEKFATARDLWFTLGSDKSALKTFVKVVPSHTHLYRLVVRSLAHSIRLRSEFHWFRPDGELGYLNRPRTSATESDVEKVMESIPSELWGPIFKEILLIKTQGAWRQGFDSIVGYESMFLKRHEDLGGVGPSLTQGLTALQHGNLVSESA</sequence>
<dbReference type="Gene3D" id="3.30.710.10">
    <property type="entry name" value="Potassium Channel Kv1.1, Chain A"/>
    <property type="match status" value="1"/>
</dbReference>
<dbReference type="Proteomes" id="UP000034680">
    <property type="component" value="Unassembled WGS sequence"/>
</dbReference>
<accession>A0A0G2FTW5</accession>
<reference evidence="2 3" key="2">
    <citation type="submission" date="2015-05" db="EMBL/GenBank/DDBJ databases">
        <authorList>
            <person name="Morales-Cruz A."/>
            <person name="Amrine K.C."/>
            <person name="Cantu D."/>
        </authorList>
    </citation>
    <scope>NUCLEOTIDE SEQUENCE [LARGE SCALE GENOMIC DNA]</scope>
    <source>
        <strain evidence="2">DA912</strain>
    </source>
</reference>
<dbReference type="Pfam" id="PF00651">
    <property type="entry name" value="BTB"/>
    <property type="match status" value="1"/>
</dbReference>
<dbReference type="InterPro" id="IPR000210">
    <property type="entry name" value="BTB/POZ_dom"/>
</dbReference>
<dbReference type="InterPro" id="IPR011333">
    <property type="entry name" value="SKP1/BTB/POZ_sf"/>
</dbReference>
<dbReference type="EMBL" id="LCUC01000087">
    <property type="protein sequence ID" value="KKY37436.1"/>
    <property type="molecule type" value="Genomic_DNA"/>
</dbReference>
<protein>
    <recommendedName>
        <fullName evidence="1">BTB domain-containing protein</fullName>
    </recommendedName>
</protein>
<evidence type="ECO:0000259" key="1">
    <source>
        <dbReference type="PROSITE" id="PS50097"/>
    </source>
</evidence>
<proteinExistence type="predicted"/>
<dbReference type="OrthoDB" id="194443at2759"/>
<organism evidence="2 3">
    <name type="scientific">Diaporthe ampelina</name>
    <dbReference type="NCBI Taxonomy" id="1214573"/>
    <lineage>
        <taxon>Eukaryota</taxon>
        <taxon>Fungi</taxon>
        <taxon>Dikarya</taxon>
        <taxon>Ascomycota</taxon>
        <taxon>Pezizomycotina</taxon>
        <taxon>Sordariomycetes</taxon>
        <taxon>Sordariomycetidae</taxon>
        <taxon>Diaporthales</taxon>
        <taxon>Diaporthaceae</taxon>
        <taxon>Diaporthe</taxon>
    </lineage>
</organism>
<feature type="domain" description="BTB" evidence="1">
    <location>
        <begin position="12"/>
        <end position="85"/>
    </location>
</feature>
<dbReference type="AlphaFoldDB" id="A0A0G2FTW5"/>
<reference evidence="2 3" key="1">
    <citation type="submission" date="2015-05" db="EMBL/GenBank/DDBJ databases">
        <title>Distinctive expansion of gene families associated with plant cell wall degradation and secondary metabolism in the genomes of grapevine trunk pathogens.</title>
        <authorList>
            <person name="Lawrence D.P."/>
            <person name="Travadon R."/>
            <person name="Rolshausen P.E."/>
            <person name="Baumgartner K."/>
        </authorList>
    </citation>
    <scope>NUCLEOTIDE SEQUENCE [LARGE SCALE GENOMIC DNA]</scope>
    <source>
        <strain evidence="2">DA912</strain>
    </source>
</reference>
<name>A0A0G2FTW5_9PEZI</name>
<comment type="caution">
    <text evidence="2">The sequence shown here is derived from an EMBL/GenBank/DDBJ whole genome shotgun (WGS) entry which is preliminary data.</text>
</comment>
<gene>
    <name evidence="2" type="ORF">UCDDA912_g02589</name>
</gene>